<dbReference type="InterPro" id="IPR023374">
    <property type="entry name" value="AttH-like_dom_sf"/>
</dbReference>
<evidence type="ECO:0000313" key="3">
    <source>
        <dbReference type="Proteomes" id="UP000028194"/>
    </source>
</evidence>
<accession>A0A075MTH1</accession>
<dbReference type="Gene3D" id="2.40.370.10">
    <property type="entry name" value="AttH-like domain"/>
    <property type="match status" value="1"/>
</dbReference>
<dbReference type="EMBL" id="CP007174">
    <property type="protein sequence ID" value="AIF84082.1"/>
    <property type="molecule type" value="Genomic_DNA"/>
</dbReference>
<protein>
    <recommendedName>
        <fullName evidence="1">AttH domain-containing protein</fullName>
    </recommendedName>
</protein>
<dbReference type="InterPro" id="IPR010791">
    <property type="entry name" value="AttH_dom"/>
</dbReference>
<dbReference type="KEGG" id="nev:NTE_02025"/>
<proteinExistence type="predicted"/>
<dbReference type="Proteomes" id="UP000028194">
    <property type="component" value="Chromosome"/>
</dbReference>
<dbReference type="HOGENOM" id="CLU_1159009_0_0_2"/>
<keyword evidence="3" id="KW-1185">Reference proteome</keyword>
<gene>
    <name evidence="2" type="ORF">NTE_02025</name>
</gene>
<sequence length="239" mass="26418">MGENWVRGNLTNYQLHVQSAKGYGADLTFTREAPSSRFGGTGKEYWDPSLTQYSAWFVAMPSAKVKGTLTYDGEAHPVQGSGYHDHNWGTVEYNKVMDHWYWSRANFGNYTLDLALRVASSFYDYQQLPAFTLAKGNQVLAEGMKFVTVQGTGNNTSPLGHDYPSQLTFNYQNGSDTVRLTLSDPHLIVAGSSTVVTNATALGHPEYLRFKGTGELSVNIAGSSETLRGPIIWEINYGH</sequence>
<feature type="domain" description="AttH" evidence="1">
    <location>
        <begin position="8"/>
        <end position="90"/>
    </location>
</feature>
<evidence type="ECO:0000313" key="2">
    <source>
        <dbReference type="EMBL" id="AIF84082.1"/>
    </source>
</evidence>
<reference evidence="2 3" key="1">
    <citation type="journal article" date="2014" name="PLoS ONE">
        <title>Genome Sequence of Candidatus Nitrososphaera evergladensis from Group I.1b Enriched from Everglades Soil Reveals Novel Genomic Features of the Ammonia-Oxidizing Archaea.</title>
        <authorList>
            <person name="Zhalnina K.V."/>
            <person name="Dias R."/>
            <person name="Leonard M.T."/>
            <person name="Dorr de Quadros P."/>
            <person name="Camargo F.A."/>
            <person name="Drew J.C."/>
            <person name="Farmerie W.G."/>
            <person name="Daroub S.H."/>
            <person name="Triplett E.W."/>
        </authorList>
    </citation>
    <scope>NUCLEOTIDE SEQUENCE [LARGE SCALE GENOMIC DNA]</scope>
    <source>
        <strain evidence="2 3">SR1</strain>
    </source>
</reference>
<organism evidence="2 3">
    <name type="scientific">Candidatus Nitrososphaera evergladensis SR1</name>
    <dbReference type="NCBI Taxonomy" id="1459636"/>
    <lineage>
        <taxon>Archaea</taxon>
        <taxon>Nitrososphaerota</taxon>
        <taxon>Nitrososphaeria</taxon>
        <taxon>Nitrososphaerales</taxon>
        <taxon>Nitrososphaeraceae</taxon>
        <taxon>Nitrososphaera</taxon>
    </lineage>
</organism>
<name>A0A075MTH1_9ARCH</name>
<evidence type="ECO:0000259" key="1">
    <source>
        <dbReference type="Pfam" id="PF07143"/>
    </source>
</evidence>
<dbReference type="Pfam" id="PF07143">
    <property type="entry name" value="CrtC"/>
    <property type="match status" value="1"/>
</dbReference>
<dbReference type="SUPFAM" id="SSF159245">
    <property type="entry name" value="AttH-like"/>
    <property type="match status" value="1"/>
</dbReference>
<dbReference type="AlphaFoldDB" id="A0A075MTH1"/>